<keyword evidence="5" id="KW-0449">Lipoprotein</keyword>
<keyword evidence="1" id="KW-0519">Myristate</keyword>
<dbReference type="GO" id="GO:0005509">
    <property type="term" value="F:calcium ion binding"/>
    <property type="evidence" value="ECO:0007669"/>
    <property type="project" value="InterPro"/>
</dbReference>
<protein>
    <submittedName>
        <fullName evidence="7">Guanylyl cyclase-activating protein 2</fullName>
    </submittedName>
</protein>
<dbReference type="Pfam" id="PF13833">
    <property type="entry name" value="EF-hand_8"/>
    <property type="match status" value="1"/>
</dbReference>
<proteinExistence type="predicted"/>
<dbReference type="GO" id="GO:0120199">
    <property type="term" value="C:cone photoreceptor outer segment"/>
    <property type="evidence" value="ECO:0007669"/>
    <property type="project" value="TreeGrafter"/>
</dbReference>
<evidence type="ECO:0000256" key="3">
    <source>
        <dbReference type="ARBA" id="ARBA00022737"/>
    </source>
</evidence>
<organism evidence="7 8">
    <name type="scientific">Merluccius polli</name>
    <name type="common">Benguela hake</name>
    <name type="synonym">Merluccius cadenati</name>
    <dbReference type="NCBI Taxonomy" id="89951"/>
    <lineage>
        <taxon>Eukaryota</taxon>
        <taxon>Metazoa</taxon>
        <taxon>Chordata</taxon>
        <taxon>Craniata</taxon>
        <taxon>Vertebrata</taxon>
        <taxon>Euteleostomi</taxon>
        <taxon>Actinopterygii</taxon>
        <taxon>Neopterygii</taxon>
        <taxon>Teleostei</taxon>
        <taxon>Neoteleostei</taxon>
        <taxon>Acanthomorphata</taxon>
        <taxon>Zeiogadaria</taxon>
        <taxon>Gadariae</taxon>
        <taxon>Gadiformes</taxon>
        <taxon>Gadoidei</taxon>
        <taxon>Merlucciidae</taxon>
        <taxon>Merluccius</taxon>
    </lineage>
</organism>
<dbReference type="InterPro" id="IPR002048">
    <property type="entry name" value="EF_hand_dom"/>
</dbReference>
<feature type="domain" description="EF-hand" evidence="6">
    <location>
        <begin position="157"/>
        <end position="192"/>
    </location>
</feature>
<dbReference type="FunFam" id="1.10.238.10:FF:000052">
    <property type="entry name" value="Guanylate cyclase activator 1A"/>
    <property type="match status" value="1"/>
</dbReference>
<comment type="caution">
    <text evidence="7">The sequence shown here is derived from an EMBL/GenBank/DDBJ whole genome shotgun (WGS) entry which is preliminary data.</text>
</comment>
<feature type="domain" description="EF-hand" evidence="6">
    <location>
        <begin position="121"/>
        <end position="156"/>
    </location>
</feature>
<keyword evidence="4" id="KW-0106">Calcium</keyword>
<keyword evidence="3" id="KW-0677">Repeat</keyword>
<dbReference type="PROSITE" id="PS50222">
    <property type="entry name" value="EF_HAND_2"/>
    <property type="match status" value="3"/>
</dbReference>
<evidence type="ECO:0000313" key="7">
    <source>
        <dbReference type="EMBL" id="KAK0136922.1"/>
    </source>
</evidence>
<reference evidence="7" key="1">
    <citation type="journal article" date="2023" name="Front. Mar. Sci.">
        <title>A new Merluccius polli reference genome to investigate the effects of global change in West African waters.</title>
        <authorList>
            <person name="Mateo J.L."/>
            <person name="Blanco-Fernandez C."/>
            <person name="Garcia-Vazquez E."/>
            <person name="Machado-Schiaffino G."/>
        </authorList>
    </citation>
    <scope>NUCLEOTIDE SEQUENCE</scope>
    <source>
        <strain evidence="7">C29</strain>
        <tissue evidence="7">Fin</tissue>
    </source>
</reference>
<dbReference type="GO" id="GO:0007601">
    <property type="term" value="P:visual perception"/>
    <property type="evidence" value="ECO:0007669"/>
    <property type="project" value="TreeGrafter"/>
</dbReference>
<dbReference type="PANTHER" id="PTHR23055:SF168">
    <property type="entry name" value="GUANYLATE CYCLASE ACTIVATING PROTEIN 7"/>
    <property type="match status" value="1"/>
</dbReference>
<name>A0AA47MBA9_MERPO</name>
<dbReference type="SMART" id="SM00054">
    <property type="entry name" value="EFh"/>
    <property type="match status" value="3"/>
</dbReference>
<evidence type="ECO:0000313" key="8">
    <source>
        <dbReference type="Proteomes" id="UP001174136"/>
    </source>
</evidence>
<evidence type="ECO:0000259" key="6">
    <source>
        <dbReference type="PROSITE" id="PS50222"/>
    </source>
</evidence>
<dbReference type="Pfam" id="PF13499">
    <property type="entry name" value="EF-hand_7"/>
    <property type="match status" value="1"/>
</dbReference>
<keyword evidence="8" id="KW-1185">Reference proteome</keyword>
<sequence length="259" mass="30068">MLAVNCRSWVLSLLIRRFDRVGFGHDLYVTVLRPRLLFADWKDKLEGKEIVLTYSTPRPSTEGSPSSQPKVMGQEESHIKEVDLAQIQELCIIFMKECPSHGALHLHEFKRIFGVPSSSEEESMYIETIFRSFDTNQDNALDFMEYVAALHLVLRGNLEDRLKWSFKIYDKDRNGKLDRHDVKKIIQIMYKIKLQSGEIQMTPNEVCDRIFELVDLNHDGQISLTEFMEGAQRDEWVMNMLKLDVNATGWVIQNSGRTP</sequence>
<dbReference type="CDD" id="cd00051">
    <property type="entry name" value="EFh"/>
    <property type="match status" value="2"/>
</dbReference>
<dbReference type="Proteomes" id="UP001174136">
    <property type="component" value="Unassembled WGS sequence"/>
</dbReference>
<dbReference type="GO" id="GO:0008048">
    <property type="term" value="F:calcium sensitive guanylate cyclase activator activity"/>
    <property type="evidence" value="ECO:0007669"/>
    <property type="project" value="TreeGrafter"/>
</dbReference>
<keyword evidence="2" id="KW-0479">Metal-binding</keyword>
<dbReference type="PRINTS" id="PR00450">
    <property type="entry name" value="RECOVERIN"/>
</dbReference>
<evidence type="ECO:0000256" key="2">
    <source>
        <dbReference type="ARBA" id="ARBA00022723"/>
    </source>
</evidence>
<dbReference type="PANTHER" id="PTHR23055">
    <property type="entry name" value="CALCIUM BINDING PROTEINS"/>
    <property type="match status" value="1"/>
</dbReference>
<dbReference type="SUPFAM" id="SSF47473">
    <property type="entry name" value="EF-hand"/>
    <property type="match status" value="1"/>
</dbReference>
<dbReference type="InterPro" id="IPR028846">
    <property type="entry name" value="Recoverin"/>
</dbReference>
<dbReference type="GO" id="GO:0001917">
    <property type="term" value="C:photoreceptor inner segment"/>
    <property type="evidence" value="ECO:0007669"/>
    <property type="project" value="TreeGrafter"/>
</dbReference>
<evidence type="ECO:0000256" key="5">
    <source>
        <dbReference type="ARBA" id="ARBA00023288"/>
    </source>
</evidence>
<accession>A0AA47MBA9</accession>
<dbReference type="InterPro" id="IPR011992">
    <property type="entry name" value="EF-hand-dom_pair"/>
</dbReference>
<evidence type="ECO:0000256" key="1">
    <source>
        <dbReference type="ARBA" id="ARBA00022707"/>
    </source>
</evidence>
<dbReference type="PROSITE" id="PS00018">
    <property type="entry name" value="EF_HAND_1"/>
    <property type="match status" value="3"/>
</dbReference>
<gene>
    <name evidence="7" type="primary">GUCA1B_1</name>
    <name evidence="7" type="ORF">N1851_026892</name>
</gene>
<feature type="domain" description="EF-hand" evidence="6">
    <location>
        <begin position="202"/>
        <end position="237"/>
    </location>
</feature>
<dbReference type="InterPro" id="IPR018247">
    <property type="entry name" value="EF_Hand_1_Ca_BS"/>
</dbReference>
<dbReference type="EMBL" id="JAOPHQ010005121">
    <property type="protein sequence ID" value="KAK0136922.1"/>
    <property type="molecule type" value="Genomic_DNA"/>
</dbReference>
<dbReference type="AlphaFoldDB" id="A0AA47MBA9"/>
<evidence type="ECO:0000256" key="4">
    <source>
        <dbReference type="ARBA" id="ARBA00022837"/>
    </source>
</evidence>
<dbReference type="Gene3D" id="1.10.238.10">
    <property type="entry name" value="EF-hand"/>
    <property type="match status" value="2"/>
</dbReference>